<evidence type="ECO:0000256" key="5">
    <source>
        <dbReference type="SAM" id="Coils"/>
    </source>
</evidence>
<feature type="domain" description="AprE-like beta-barrel" evidence="6">
    <location>
        <begin position="171"/>
        <end position="239"/>
    </location>
</feature>
<dbReference type="PANTHER" id="PTHR30386:SF26">
    <property type="entry name" value="TRANSPORT PROTEIN COMB"/>
    <property type="match status" value="1"/>
</dbReference>
<comment type="caution">
    <text evidence="7">The sequence shown here is derived from an EMBL/GenBank/DDBJ whole genome shotgun (WGS) entry which is preliminary data.</text>
</comment>
<evidence type="ECO:0000259" key="6">
    <source>
        <dbReference type="Pfam" id="PF26002"/>
    </source>
</evidence>
<dbReference type="InterPro" id="IPR050739">
    <property type="entry name" value="MFP"/>
</dbReference>
<feature type="coiled-coil region" evidence="5">
    <location>
        <begin position="2"/>
        <end position="36"/>
    </location>
</feature>
<dbReference type="EMBL" id="JAAGRR010000265">
    <property type="protein sequence ID" value="NDY43652.1"/>
    <property type="molecule type" value="Genomic_DNA"/>
</dbReference>
<evidence type="ECO:0000313" key="7">
    <source>
        <dbReference type="EMBL" id="NDY43652.1"/>
    </source>
</evidence>
<organism evidence="7 8">
    <name type="scientific">Dissulfurirhabdus thermomarina</name>
    <dbReference type="NCBI Taxonomy" id="1765737"/>
    <lineage>
        <taxon>Bacteria</taxon>
        <taxon>Deltaproteobacteria</taxon>
        <taxon>Dissulfurirhabdaceae</taxon>
        <taxon>Dissulfurirhabdus</taxon>
    </lineage>
</organism>
<proteinExistence type="predicted"/>
<evidence type="ECO:0000313" key="8">
    <source>
        <dbReference type="Proteomes" id="UP000469346"/>
    </source>
</evidence>
<protein>
    <submittedName>
        <fullName evidence="7">HlyD family efflux transporter periplasmic adaptor subunit</fullName>
    </submittedName>
</protein>
<dbReference type="Proteomes" id="UP000469346">
    <property type="component" value="Unassembled WGS sequence"/>
</dbReference>
<evidence type="ECO:0000256" key="3">
    <source>
        <dbReference type="ARBA" id="ARBA00022989"/>
    </source>
</evidence>
<evidence type="ECO:0000256" key="1">
    <source>
        <dbReference type="ARBA" id="ARBA00004167"/>
    </source>
</evidence>
<evidence type="ECO:0000256" key="4">
    <source>
        <dbReference type="ARBA" id="ARBA00023136"/>
    </source>
</evidence>
<comment type="subcellular location">
    <subcellularLocation>
        <location evidence="1">Membrane</location>
        <topology evidence="1">Single-pass membrane protein</topology>
    </subcellularLocation>
</comment>
<evidence type="ECO:0000256" key="2">
    <source>
        <dbReference type="ARBA" id="ARBA00022692"/>
    </source>
</evidence>
<keyword evidence="4" id="KW-0472">Membrane</keyword>
<name>A0A6N9TQV3_DISTH</name>
<dbReference type="RefSeq" id="WP_163300038.1">
    <property type="nucleotide sequence ID" value="NZ_JAAGRR010000265.1"/>
</dbReference>
<dbReference type="AlphaFoldDB" id="A0A6N9TQV3"/>
<keyword evidence="3" id="KW-1133">Transmembrane helix</keyword>
<sequence>ARRRLDRQLRAKEAELRQVEEQLAAARSTLAEERLRLRDRSDRVGRLRAVRDVISRDEWDRALDEERTSRAAVAAAAHKVAELEAAGARIRKEMGFVREDQRNRWMAELAERREKETTLRGRIARAAFYNARQRITAPVDGFVSRVTVHTPGGVVTPAEKVIQLVPAAAPLVVKARVRNRDIGFVAPGMRAGVKVDAYDFQKYGLIEGEVVRVGANSIEDKALGLVYEVVVRPERTWLRVEGRRR</sequence>
<dbReference type="Pfam" id="PF26002">
    <property type="entry name" value="Beta-barrel_AprE"/>
    <property type="match status" value="1"/>
</dbReference>
<dbReference type="PANTHER" id="PTHR30386">
    <property type="entry name" value="MEMBRANE FUSION SUBUNIT OF EMRAB-TOLC MULTIDRUG EFFLUX PUMP"/>
    <property type="match status" value="1"/>
</dbReference>
<gene>
    <name evidence="7" type="ORF">G3N55_12495</name>
</gene>
<feature type="non-terminal residue" evidence="7">
    <location>
        <position position="1"/>
    </location>
</feature>
<keyword evidence="8" id="KW-1185">Reference proteome</keyword>
<keyword evidence="5" id="KW-0175">Coiled coil</keyword>
<keyword evidence="2" id="KW-0812">Transmembrane</keyword>
<dbReference type="GO" id="GO:0016020">
    <property type="term" value="C:membrane"/>
    <property type="evidence" value="ECO:0007669"/>
    <property type="project" value="UniProtKB-SubCell"/>
</dbReference>
<reference evidence="7 8" key="1">
    <citation type="submission" date="2020-02" db="EMBL/GenBank/DDBJ databases">
        <title>Comparative genomics of sulfur disproportionating microorganisms.</title>
        <authorList>
            <person name="Ward L.M."/>
            <person name="Bertran E."/>
            <person name="Johnston D.T."/>
        </authorList>
    </citation>
    <scope>NUCLEOTIDE SEQUENCE [LARGE SCALE GENOMIC DNA]</scope>
    <source>
        <strain evidence="7 8">DSM 100025</strain>
    </source>
</reference>
<dbReference type="PRINTS" id="PR01490">
    <property type="entry name" value="RTXTOXIND"/>
</dbReference>
<accession>A0A6N9TQV3</accession>
<feature type="non-terminal residue" evidence="7">
    <location>
        <position position="245"/>
    </location>
</feature>
<dbReference type="Gene3D" id="2.40.30.170">
    <property type="match status" value="1"/>
</dbReference>
<dbReference type="InterPro" id="IPR058982">
    <property type="entry name" value="Beta-barrel_AprE"/>
</dbReference>